<proteinExistence type="predicted"/>
<protein>
    <submittedName>
        <fullName evidence="1">Uncharacterized protein</fullName>
    </submittedName>
</protein>
<feature type="non-terminal residue" evidence="1">
    <location>
        <position position="1"/>
    </location>
</feature>
<gene>
    <name evidence="1" type="ORF">Tci_536220</name>
</gene>
<organism evidence="1">
    <name type="scientific">Tanacetum cinerariifolium</name>
    <name type="common">Dalmatian daisy</name>
    <name type="synonym">Chrysanthemum cinerariifolium</name>
    <dbReference type="NCBI Taxonomy" id="118510"/>
    <lineage>
        <taxon>Eukaryota</taxon>
        <taxon>Viridiplantae</taxon>
        <taxon>Streptophyta</taxon>
        <taxon>Embryophyta</taxon>
        <taxon>Tracheophyta</taxon>
        <taxon>Spermatophyta</taxon>
        <taxon>Magnoliopsida</taxon>
        <taxon>eudicotyledons</taxon>
        <taxon>Gunneridae</taxon>
        <taxon>Pentapetalae</taxon>
        <taxon>asterids</taxon>
        <taxon>campanulids</taxon>
        <taxon>Asterales</taxon>
        <taxon>Asteraceae</taxon>
        <taxon>Asteroideae</taxon>
        <taxon>Anthemideae</taxon>
        <taxon>Anthemidinae</taxon>
        <taxon>Tanacetum</taxon>
    </lineage>
</organism>
<sequence length="268" mass="29961">HRFEDEGLQGIGYGVVRDCRELVSVLAGKVGMDEQYVQTRDRGDRFGALAVVRNGLPKMKGFFSFSLISKITKSTGYFVGKLHESRVGHDVHIGPLIEEGVHVLKAPYAARYFEIPSDVLLLCYLLLEDHFINRPSSVSSVLSLLSSSPLARDRIYVPGDGEFGLFRYQYFLRGSASSEFLEKSEHFSDSVVDLFALLENGILKSFRSFALMVIKSEVLNDFPRFVGILIADFSSGSVVNLALKMKGDMIIKDLDLKPTIDAMMRDFL</sequence>
<dbReference type="EMBL" id="BKCJ010304387">
    <property type="protein sequence ID" value="GEZ64247.1"/>
    <property type="molecule type" value="Genomic_DNA"/>
</dbReference>
<reference evidence="1" key="1">
    <citation type="journal article" date="2019" name="Sci. Rep.">
        <title>Draft genome of Tanacetum cinerariifolium, the natural source of mosquito coil.</title>
        <authorList>
            <person name="Yamashiro T."/>
            <person name="Shiraishi A."/>
            <person name="Satake H."/>
            <person name="Nakayama K."/>
        </authorList>
    </citation>
    <scope>NUCLEOTIDE SEQUENCE</scope>
</reference>
<comment type="caution">
    <text evidence="1">The sequence shown here is derived from an EMBL/GenBank/DDBJ whole genome shotgun (WGS) entry which is preliminary data.</text>
</comment>
<evidence type="ECO:0000313" key="1">
    <source>
        <dbReference type="EMBL" id="GEZ64247.1"/>
    </source>
</evidence>
<name>A0A699IR75_TANCI</name>
<dbReference type="AlphaFoldDB" id="A0A699IR75"/>
<accession>A0A699IR75</accession>